<evidence type="ECO:0000256" key="9">
    <source>
        <dbReference type="SAM" id="SignalP"/>
    </source>
</evidence>
<keyword evidence="7" id="KW-0694">RNA-binding</keyword>
<dbReference type="InterPro" id="IPR041532">
    <property type="entry name" value="RlmI-like_PUA"/>
</dbReference>
<comment type="subcellular location">
    <subcellularLocation>
        <location evidence="1">Cytoplasm</location>
    </subcellularLocation>
</comment>
<dbReference type="PANTHER" id="PTHR42873:SF1">
    <property type="entry name" value="S-ADENOSYLMETHIONINE-DEPENDENT METHYLTRANSFERASE DOMAIN-CONTAINING PROTEIN"/>
    <property type="match status" value="1"/>
</dbReference>
<evidence type="ECO:0000256" key="4">
    <source>
        <dbReference type="ARBA" id="ARBA00022603"/>
    </source>
</evidence>
<evidence type="ECO:0000256" key="3">
    <source>
        <dbReference type="ARBA" id="ARBA00022552"/>
    </source>
</evidence>
<accession>A0A445JJ13</accession>
<evidence type="ECO:0000256" key="6">
    <source>
        <dbReference type="ARBA" id="ARBA00022691"/>
    </source>
</evidence>
<evidence type="ECO:0000256" key="8">
    <source>
        <dbReference type="ARBA" id="ARBA00038091"/>
    </source>
</evidence>
<feature type="signal peptide" evidence="9">
    <location>
        <begin position="1"/>
        <end position="23"/>
    </location>
</feature>
<evidence type="ECO:0000256" key="1">
    <source>
        <dbReference type="ARBA" id="ARBA00004496"/>
    </source>
</evidence>
<reference evidence="11 12" key="1">
    <citation type="submission" date="2018-09" db="EMBL/GenBank/DDBJ databases">
        <title>A high-quality reference genome of wild soybean provides a powerful tool to mine soybean genomes.</title>
        <authorList>
            <person name="Xie M."/>
            <person name="Chung C.Y.L."/>
            <person name="Li M.-W."/>
            <person name="Wong F.-L."/>
            <person name="Chan T.-F."/>
            <person name="Lam H.-M."/>
        </authorList>
    </citation>
    <scope>NUCLEOTIDE SEQUENCE [LARGE SCALE GENOMIC DNA]</scope>
    <source>
        <strain evidence="12">cv. W05</strain>
        <tissue evidence="11">Hypocotyl of etiolated seedlings</tissue>
    </source>
</reference>
<dbReference type="SUPFAM" id="SSF88697">
    <property type="entry name" value="PUA domain-like"/>
    <property type="match status" value="1"/>
</dbReference>
<dbReference type="InterPro" id="IPR015947">
    <property type="entry name" value="PUA-like_sf"/>
</dbReference>
<keyword evidence="5 11" id="KW-0808">Transferase</keyword>
<dbReference type="Gene3D" id="3.30.750.80">
    <property type="entry name" value="RNA methyltransferase domain (HRMD) like"/>
    <property type="match status" value="1"/>
</dbReference>
<dbReference type="Proteomes" id="UP000289340">
    <property type="component" value="Chromosome 8"/>
</dbReference>
<dbReference type="PANTHER" id="PTHR42873">
    <property type="entry name" value="RIBOSOMAL RNA LARGE SUBUNIT METHYLTRANSFERASE"/>
    <property type="match status" value="1"/>
</dbReference>
<dbReference type="InterPro" id="IPR029063">
    <property type="entry name" value="SAM-dependent_MTases_sf"/>
</dbReference>
<keyword evidence="2" id="KW-0963">Cytoplasm</keyword>
<dbReference type="Pfam" id="PF17785">
    <property type="entry name" value="PUA_3"/>
    <property type="match status" value="1"/>
</dbReference>
<evidence type="ECO:0000313" key="12">
    <source>
        <dbReference type="Proteomes" id="UP000289340"/>
    </source>
</evidence>
<dbReference type="CDD" id="cd11572">
    <property type="entry name" value="RlmI_M_like"/>
    <property type="match status" value="1"/>
</dbReference>
<evidence type="ECO:0000256" key="2">
    <source>
        <dbReference type="ARBA" id="ARBA00022490"/>
    </source>
</evidence>
<dbReference type="GO" id="GO:0032259">
    <property type="term" value="P:methylation"/>
    <property type="evidence" value="ECO:0007669"/>
    <property type="project" value="UniProtKB-KW"/>
</dbReference>
<dbReference type="GO" id="GO:0003723">
    <property type="term" value="F:RNA binding"/>
    <property type="evidence" value="ECO:0007669"/>
    <property type="project" value="UniProtKB-KW"/>
</dbReference>
<dbReference type="GO" id="GO:0006364">
    <property type="term" value="P:rRNA processing"/>
    <property type="evidence" value="ECO:0007669"/>
    <property type="project" value="UniProtKB-KW"/>
</dbReference>
<dbReference type="InterPro" id="IPR002478">
    <property type="entry name" value="PUA"/>
</dbReference>
<protein>
    <submittedName>
        <fullName evidence="11">Ribosomal RNA large subunit methyltransferase I</fullName>
    </submittedName>
</protein>
<dbReference type="GO" id="GO:0008168">
    <property type="term" value="F:methyltransferase activity"/>
    <property type="evidence" value="ECO:0007669"/>
    <property type="project" value="UniProtKB-KW"/>
</dbReference>
<dbReference type="SUPFAM" id="SSF53335">
    <property type="entry name" value="S-adenosyl-L-methionine-dependent methyltransferases"/>
    <property type="match status" value="1"/>
</dbReference>
<dbReference type="SMART" id="SM00359">
    <property type="entry name" value="PUA"/>
    <property type="match status" value="1"/>
</dbReference>
<feature type="chain" id="PRO_5019051835" evidence="9">
    <location>
        <begin position="24"/>
        <end position="233"/>
    </location>
</feature>
<feature type="domain" description="PUA" evidence="10">
    <location>
        <begin position="40"/>
        <end position="134"/>
    </location>
</feature>
<evidence type="ECO:0000313" key="11">
    <source>
        <dbReference type="EMBL" id="RZB98451.1"/>
    </source>
</evidence>
<comment type="caution">
    <text evidence="11">The sequence shown here is derived from an EMBL/GenBank/DDBJ whole genome shotgun (WGS) entry which is preliminary data.</text>
</comment>
<keyword evidence="12" id="KW-1185">Reference proteome</keyword>
<dbReference type="EMBL" id="QZWG01000008">
    <property type="protein sequence ID" value="RZB98451.1"/>
    <property type="molecule type" value="Genomic_DNA"/>
</dbReference>
<keyword evidence="3" id="KW-0698">rRNA processing</keyword>
<dbReference type="CDD" id="cd21153">
    <property type="entry name" value="PUA_RlmI"/>
    <property type="match status" value="1"/>
</dbReference>
<evidence type="ECO:0000256" key="7">
    <source>
        <dbReference type="ARBA" id="ARBA00022884"/>
    </source>
</evidence>
<dbReference type="Gene3D" id="2.30.130.10">
    <property type="entry name" value="PUA domain"/>
    <property type="match status" value="1"/>
</dbReference>
<comment type="similarity">
    <text evidence="8">Belongs to the methyltransferase superfamily. RlmI family.</text>
</comment>
<evidence type="ECO:0000259" key="10">
    <source>
        <dbReference type="SMART" id="SM00359"/>
    </source>
</evidence>
<sequence length="233" mass="25503">MKQLPTLLMKSLSLSVCSLPAAASTTTLQQIALHQPKGVAKVVLKKGKTQLFKDGNPMVYSGAVDRIIGRPPPKTGDVVLVADGTEKPIGWGMYNSVSMFCVRLMQLEDEATSDSSCALNMEKLIETRIDAAVEMRRRLGLPSVHTNAYRLINSEGDRLSGLIIDVFGGVAVVASSAAWVEKYKSEIEACIKKINYINHVNWRPSVDILKEDGVNESDLNKMHSSTCPERTKV</sequence>
<name>A0A445JJ13_GLYSO</name>
<evidence type="ECO:0000256" key="5">
    <source>
        <dbReference type="ARBA" id="ARBA00022679"/>
    </source>
</evidence>
<keyword evidence="9" id="KW-0732">Signal</keyword>
<gene>
    <name evidence="11" type="ORF">D0Y65_021410</name>
</gene>
<dbReference type="InterPro" id="IPR036974">
    <property type="entry name" value="PUA_sf"/>
</dbReference>
<dbReference type="AlphaFoldDB" id="A0A445JJ13"/>
<organism evidence="11 12">
    <name type="scientific">Glycine soja</name>
    <name type="common">Wild soybean</name>
    <dbReference type="NCBI Taxonomy" id="3848"/>
    <lineage>
        <taxon>Eukaryota</taxon>
        <taxon>Viridiplantae</taxon>
        <taxon>Streptophyta</taxon>
        <taxon>Embryophyta</taxon>
        <taxon>Tracheophyta</taxon>
        <taxon>Spermatophyta</taxon>
        <taxon>Magnoliopsida</taxon>
        <taxon>eudicotyledons</taxon>
        <taxon>Gunneridae</taxon>
        <taxon>Pentapetalae</taxon>
        <taxon>rosids</taxon>
        <taxon>fabids</taxon>
        <taxon>Fabales</taxon>
        <taxon>Fabaceae</taxon>
        <taxon>Papilionoideae</taxon>
        <taxon>50 kb inversion clade</taxon>
        <taxon>NPAAA clade</taxon>
        <taxon>indigoferoid/millettioid clade</taxon>
        <taxon>Phaseoleae</taxon>
        <taxon>Glycine</taxon>
        <taxon>Glycine subgen. Soja</taxon>
    </lineage>
</organism>
<keyword evidence="4 11" id="KW-0489">Methyltransferase</keyword>
<keyword evidence="6" id="KW-0949">S-adenosyl-L-methionine</keyword>
<proteinExistence type="inferred from homology"/>